<evidence type="ECO:0000256" key="6">
    <source>
        <dbReference type="SAM" id="Phobius"/>
    </source>
</evidence>
<dbReference type="AlphaFoldDB" id="A0A2M9ZLQ7"/>
<evidence type="ECO:0000256" key="1">
    <source>
        <dbReference type="ARBA" id="ARBA00004141"/>
    </source>
</evidence>
<dbReference type="Pfam" id="PF01040">
    <property type="entry name" value="UbiA"/>
    <property type="match status" value="1"/>
</dbReference>
<dbReference type="EMBL" id="NPDZ01000006">
    <property type="protein sequence ID" value="PJZ73018.1"/>
    <property type="molecule type" value="Genomic_DNA"/>
</dbReference>
<evidence type="ECO:0000256" key="4">
    <source>
        <dbReference type="ARBA" id="ARBA00022989"/>
    </source>
</evidence>
<keyword evidence="3 6" id="KW-0812">Transmembrane</keyword>
<comment type="caution">
    <text evidence="8">The sequence shown here is derived from an EMBL/GenBank/DDBJ whole genome shotgun (WGS) entry which is preliminary data.</text>
</comment>
<keyword evidence="8" id="KW-0328">Glycosyltransferase</keyword>
<dbReference type="GO" id="GO:0005886">
    <property type="term" value="C:plasma membrane"/>
    <property type="evidence" value="ECO:0007669"/>
    <property type="project" value="TreeGrafter"/>
</dbReference>
<dbReference type="GO" id="GO:0009247">
    <property type="term" value="P:glycolipid biosynthetic process"/>
    <property type="evidence" value="ECO:0007669"/>
    <property type="project" value="TreeGrafter"/>
</dbReference>
<evidence type="ECO:0000313" key="8">
    <source>
        <dbReference type="EMBL" id="PJZ73018.1"/>
    </source>
</evidence>
<dbReference type="Gene3D" id="1.10.357.140">
    <property type="entry name" value="UbiA prenyltransferase"/>
    <property type="match status" value="1"/>
</dbReference>
<evidence type="ECO:0000256" key="5">
    <source>
        <dbReference type="ARBA" id="ARBA00023136"/>
    </source>
</evidence>
<evidence type="ECO:0000313" key="7">
    <source>
        <dbReference type="EMBL" id="PJZ69767.1"/>
    </source>
</evidence>
<comment type="subcellular location">
    <subcellularLocation>
        <location evidence="1">Membrane</location>
        <topology evidence="1">Multi-pass membrane protein</topology>
    </subcellularLocation>
</comment>
<feature type="transmembrane region" description="Helical" evidence="6">
    <location>
        <begin position="108"/>
        <end position="125"/>
    </location>
</feature>
<feature type="transmembrane region" description="Helical" evidence="6">
    <location>
        <begin position="235"/>
        <end position="254"/>
    </location>
</feature>
<protein>
    <submittedName>
        <fullName evidence="8">Decaprenyl-phosphate phosphoribosyltransferase</fullName>
    </submittedName>
</protein>
<dbReference type="Proteomes" id="UP000231990">
    <property type="component" value="Unassembled WGS sequence"/>
</dbReference>
<gene>
    <name evidence="7" type="ORF">CH360_09255</name>
    <name evidence="8" type="ORF">CH373_10980</name>
</gene>
<proteinExistence type="predicted"/>
<dbReference type="NCBIfam" id="NF008977">
    <property type="entry name" value="PRK12324.1-2"/>
    <property type="match status" value="1"/>
</dbReference>
<organism evidence="8 10">
    <name type="scientific">Leptospira perolatii</name>
    <dbReference type="NCBI Taxonomy" id="2023191"/>
    <lineage>
        <taxon>Bacteria</taxon>
        <taxon>Pseudomonadati</taxon>
        <taxon>Spirochaetota</taxon>
        <taxon>Spirochaetia</taxon>
        <taxon>Leptospirales</taxon>
        <taxon>Leptospiraceae</taxon>
        <taxon>Leptospira</taxon>
    </lineage>
</organism>
<dbReference type="Proteomes" id="UP000231962">
    <property type="component" value="Unassembled WGS sequence"/>
</dbReference>
<dbReference type="GO" id="GO:0016765">
    <property type="term" value="F:transferase activity, transferring alkyl or aryl (other than methyl) groups"/>
    <property type="evidence" value="ECO:0007669"/>
    <property type="project" value="InterPro"/>
</dbReference>
<dbReference type="InterPro" id="IPR000537">
    <property type="entry name" value="UbiA_prenyltransferase"/>
</dbReference>
<dbReference type="PANTHER" id="PTHR11048:SF5">
    <property type="entry name" value="DECAPRENYL-PHOSPHATE PHOSPHORIBOSYLTRANSFERASE"/>
    <property type="match status" value="1"/>
</dbReference>
<evidence type="ECO:0000256" key="2">
    <source>
        <dbReference type="ARBA" id="ARBA00022475"/>
    </source>
</evidence>
<evidence type="ECO:0000256" key="3">
    <source>
        <dbReference type="ARBA" id="ARBA00022692"/>
    </source>
</evidence>
<sequence>MLVQFIILLRPHQWIKNIILFAGIIFGKKLGDLESVERALAAFFLFSFTASCQYVINDFLDRKEDALHPEKKHRPLASGAISPTVALFLTAIVLSTTLILSFRLQPEFFYLVTFYLIFNVIYSRFLKHMVILDVMSISIGFVVRAIAGSVVVGVSFSSWLLLCTFMLALYWGFGKRRGELIILEDGAKGHRKILEEYSVNFLDLMMGIVATMTLVTYVMYVTSPTTLENLGTDKMVYTIPIVVYAIFRSLYIIYIKNMGHNPTKAILTDWGVLIAGFLWLLLVIWIMYSGPGQTLPIHH</sequence>
<dbReference type="GO" id="GO:0016757">
    <property type="term" value="F:glycosyltransferase activity"/>
    <property type="evidence" value="ECO:0007669"/>
    <property type="project" value="UniProtKB-KW"/>
</dbReference>
<feature type="transmembrane region" description="Helical" evidence="6">
    <location>
        <begin position="201"/>
        <end position="223"/>
    </location>
</feature>
<keyword evidence="9" id="KW-1185">Reference proteome</keyword>
<reference evidence="9 10" key="1">
    <citation type="submission" date="2017-07" db="EMBL/GenBank/DDBJ databases">
        <title>Leptospira spp. isolated from tropical soils.</title>
        <authorList>
            <person name="Thibeaux R."/>
            <person name="Iraola G."/>
            <person name="Ferres I."/>
            <person name="Bierque E."/>
            <person name="Girault D."/>
            <person name="Soupe-Gilbert M.-E."/>
            <person name="Picardeau M."/>
            <person name="Goarant C."/>
        </authorList>
    </citation>
    <scope>NUCLEOTIDE SEQUENCE [LARGE SCALE GENOMIC DNA]</scope>
    <source>
        <strain evidence="8 10">FH1-B-B1</strain>
        <strain evidence="7 9">FH1-B-C1</strain>
    </source>
</reference>
<evidence type="ECO:0000313" key="10">
    <source>
        <dbReference type="Proteomes" id="UP000231990"/>
    </source>
</evidence>
<dbReference type="PANTHER" id="PTHR11048">
    <property type="entry name" value="PRENYLTRANSFERASES"/>
    <property type="match status" value="1"/>
</dbReference>
<dbReference type="RefSeq" id="WP_100713748.1">
    <property type="nucleotide sequence ID" value="NZ_NPDY01000007.1"/>
</dbReference>
<keyword evidence="2" id="KW-1003">Cell membrane</keyword>
<accession>A0A2M9ZLQ7</accession>
<feature type="transmembrane region" description="Helical" evidence="6">
    <location>
        <begin position="156"/>
        <end position="173"/>
    </location>
</feature>
<dbReference type="CDD" id="cd13963">
    <property type="entry name" value="PT_UbiA_2"/>
    <property type="match status" value="1"/>
</dbReference>
<dbReference type="OrthoDB" id="9803632at2"/>
<evidence type="ECO:0000313" key="9">
    <source>
        <dbReference type="Proteomes" id="UP000231962"/>
    </source>
</evidence>
<keyword evidence="4 6" id="KW-1133">Transmembrane helix</keyword>
<name>A0A2M9ZLQ7_9LEPT</name>
<dbReference type="InterPro" id="IPR039653">
    <property type="entry name" value="Prenyltransferase"/>
</dbReference>
<keyword evidence="5 6" id="KW-0472">Membrane</keyword>
<feature type="transmembrane region" description="Helical" evidence="6">
    <location>
        <begin position="76"/>
        <end position="102"/>
    </location>
</feature>
<dbReference type="InterPro" id="IPR044878">
    <property type="entry name" value="UbiA_sf"/>
</dbReference>
<dbReference type="EMBL" id="NPDY01000007">
    <property type="protein sequence ID" value="PJZ69767.1"/>
    <property type="molecule type" value="Genomic_DNA"/>
</dbReference>
<feature type="transmembrane region" description="Helical" evidence="6">
    <location>
        <begin position="266"/>
        <end position="288"/>
    </location>
</feature>
<keyword evidence="8" id="KW-0808">Transferase</keyword>